<dbReference type="RefSeq" id="WP_176728494.1">
    <property type="nucleotide sequence ID" value="NZ_BMQP01000018.1"/>
</dbReference>
<accession>A0A8J3S521</accession>
<organism evidence="2 3">
    <name type="scientific">Planobispora rosea</name>
    <dbReference type="NCBI Taxonomy" id="35762"/>
    <lineage>
        <taxon>Bacteria</taxon>
        <taxon>Bacillati</taxon>
        <taxon>Actinomycetota</taxon>
        <taxon>Actinomycetes</taxon>
        <taxon>Streptosporangiales</taxon>
        <taxon>Streptosporangiaceae</taxon>
        <taxon>Planobispora</taxon>
    </lineage>
</organism>
<dbReference type="Proteomes" id="UP000655044">
    <property type="component" value="Unassembled WGS sequence"/>
</dbReference>
<gene>
    <name evidence="2" type="ORF">Pro02_46680</name>
</gene>
<evidence type="ECO:0000313" key="3">
    <source>
        <dbReference type="Proteomes" id="UP000655044"/>
    </source>
</evidence>
<keyword evidence="1" id="KW-1133">Transmembrane helix</keyword>
<feature type="transmembrane region" description="Helical" evidence="1">
    <location>
        <begin position="16"/>
        <end position="37"/>
    </location>
</feature>
<protein>
    <submittedName>
        <fullName evidence="2">Uncharacterized protein</fullName>
    </submittedName>
</protein>
<keyword evidence="3" id="KW-1185">Reference proteome</keyword>
<evidence type="ECO:0000313" key="2">
    <source>
        <dbReference type="EMBL" id="GIH86260.1"/>
    </source>
</evidence>
<dbReference type="AlphaFoldDB" id="A0A8J3S521"/>
<keyword evidence="1" id="KW-0812">Transmembrane</keyword>
<comment type="caution">
    <text evidence="2">The sequence shown here is derived from an EMBL/GenBank/DDBJ whole genome shotgun (WGS) entry which is preliminary data.</text>
</comment>
<evidence type="ECO:0000256" key="1">
    <source>
        <dbReference type="SAM" id="Phobius"/>
    </source>
</evidence>
<reference evidence="2" key="1">
    <citation type="submission" date="2021-01" db="EMBL/GenBank/DDBJ databases">
        <title>Whole genome shotgun sequence of Planobispora rosea NBRC 15558.</title>
        <authorList>
            <person name="Komaki H."/>
            <person name="Tamura T."/>
        </authorList>
    </citation>
    <scope>NUCLEOTIDE SEQUENCE</scope>
    <source>
        <strain evidence="2">NBRC 15558</strain>
    </source>
</reference>
<name>A0A8J3S521_PLARO</name>
<dbReference type="EMBL" id="BOOI01000044">
    <property type="protein sequence ID" value="GIH86260.1"/>
    <property type="molecule type" value="Genomic_DNA"/>
</dbReference>
<sequence>MLTIALPAPDALTRRCIWLVIVIVVVLVVLTQYGAAIDFSFAIGGQL</sequence>
<proteinExistence type="predicted"/>
<keyword evidence="1" id="KW-0472">Membrane</keyword>